<evidence type="ECO:0000313" key="3">
    <source>
        <dbReference type="Proteomes" id="UP001054846"/>
    </source>
</evidence>
<keyword evidence="1" id="KW-0472">Membrane</keyword>
<proteinExistence type="predicted"/>
<sequence length="51" mass="5365">MKCSCVDPLLSTSSLPTIPSSLAVRLQALSLALLVFLLANGFFLAACTRPL</sequence>
<dbReference type="Proteomes" id="UP001054846">
    <property type="component" value="Chromosome"/>
</dbReference>
<feature type="transmembrane region" description="Helical" evidence="1">
    <location>
        <begin position="26"/>
        <end position="47"/>
    </location>
</feature>
<evidence type="ECO:0000256" key="1">
    <source>
        <dbReference type="SAM" id="Phobius"/>
    </source>
</evidence>
<accession>A0ABY3PI76</accession>
<protein>
    <submittedName>
        <fullName evidence="2">Uncharacterized protein</fullName>
    </submittedName>
</protein>
<reference evidence="2 3" key="1">
    <citation type="journal article" date="2021" name="Genome Biol. Evol.">
        <title>Complete Genome Sequencing of a Novel Gloeobacter Species from a Waterfall Cave in Mexico.</title>
        <authorList>
            <person name="Saw J.H."/>
            <person name="Cardona T."/>
            <person name="Montejano G."/>
        </authorList>
    </citation>
    <scope>NUCLEOTIDE SEQUENCE [LARGE SCALE GENOMIC DNA]</scope>
    <source>
        <strain evidence="2">MG652769</strain>
    </source>
</reference>
<organism evidence="2 3">
    <name type="scientific">Gloeobacter morelensis MG652769</name>
    <dbReference type="NCBI Taxonomy" id="2781736"/>
    <lineage>
        <taxon>Bacteria</taxon>
        <taxon>Bacillati</taxon>
        <taxon>Cyanobacteriota</taxon>
        <taxon>Cyanophyceae</taxon>
        <taxon>Gloeobacterales</taxon>
        <taxon>Gloeobacteraceae</taxon>
        <taxon>Gloeobacter</taxon>
        <taxon>Gloeobacter morelensis</taxon>
    </lineage>
</organism>
<evidence type="ECO:0000313" key="2">
    <source>
        <dbReference type="EMBL" id="UFP93350.1"/>
    </source>
</evidence>
<dbReference type="EMBL" id="CP063845">
    <property type="protein sequence ID" value="UFP93350.1"/>
    <property type="molecule type" value="Genomic_DNA"/>
</dbReference>
<name>A0ABY3PI76_9CYAN</name>
<dbReference type="RefSeq" id="WP_230840351.1">
    <property type="nucleotide sequence ID" value="NZ_CP063845.1"/>
</dbReference>
<gene>
    <name evidence="2" type="ORF">ISF26_16295</name>
</gene>
<keyword evidence="3" id="KW-1185">Reference proteome</keyword>
<keyword evidence="1" id="KW-1133">Transmembrane helix</keyword>
<keyword evidence="1" id="KW-0812">Transmembrane</keyword>